<dbReference type="GO" id="GO:0005524">
    <property type="term" value="F:ATP binding"/>
    <property type="evidence" value="ECO:0007669"/>
    <property type="project" value="UniProtKB-KW"/>
</dbReference>
<dbReference type="Proteomes" id="UP000694421">
    <property type="component" value="Unplaced"/>
</dbReference>
<feature type="domain" description="Clp1 P-loop" evidence="10">
    <location>
        <begin position="279"/>
        <end position="409"/>
    </location>
</feature>
<feature type="domain" description="NOL9 N-terminal" evidence="11">
    <location>
        <begin position="92"/>
        <end position="236"/>
    </location>
</feature>
<evidence type="ECO:0000313" key="13">
    <source>
        <dbReference type="Ensembl" id="ENSSMRP00000000161.1"/>
    </source>
</evidence>
<evidence type="ECO:0000256" key="2">
    <source>
        <dbReference type="ARBA" id="ARBA00011003"/>
    </source>
</evidence>
<dbReference type="OMA" id="FEGEMPY"/>
<protein>
    <recommendedName>
        <fullName evidence="9">Polynucleotide 5'-hydroxyl-kinase NOL9</fullName>
    </recommendedName>
</protein>
<dbReference type="Gene3D" id="3.40.50.300">
    <property type="entry name" value="P-loop containing nucleotide triphosphate hydrolases"/>
    <property type="match status" value="1"/>
</dbReference>
<dbReference type="InterPro" id="IPR027417">
    <property type="entry name" value="P-loop_NTPase"/>
</dbReference>
<dbReference type="InterPro" id="IPR032319">
    <property type="entry name" value="CLP1_P"/>
</dbReference>
<evidence type="ECO:0000256" key="9">
    <source>
        <dbReference type="ARBA" id="ARBA00071212"/>
    </source>
</evidence>
<reference evidence="13" key="2">
    <citation type="submission" date="2025-09" db="UniProtKB">
        <authorList>
            <consortium name="Ensembl"/>
        </authorList>
    </citation>
    <scope>IDENTIFICATION</scope>
</reference>
<feature type="domain" description="NOL9 C-terminal" evidence="12">
    <location>
        <begin position="509"/>
        <end position="610"/>
    </location>
</feature>
<accession>A0A8D0AY33</accession>
<evidence type="ECO:0000256" key="7">
    <source>
        <dbReference type="ARBA" id="ARBA00022840"/>
    </source>
</evidence>
<evidence type="ECO:0000313" key="14">
    <source>
        <dbReference type="Proteomes" id="UP000694421"/>
    </source>
</evidence>
<dbReference type="Pfam" id="PF25467">
    <property type="entry name" value="NOL9_C"/>
    <property type="match status" value="1"/>
</dbReference>
<organism evidence="13 14">
    <name type="scientific">Salvator merianae</name>
    <name type="common">Argentine black and white tegu</name>
    <name type="synonym">Tupinambis merianae</name>
    <dbReference type="NCBI Taxonomy" id="96440"/>
    <lineage>
        <taxon>Eukaryota</taxon>
        <taxon>Metazoa</taxon>
        <taxon>Chordata</taxon>
        <taxon>Craniata</taxon>
        <taxon>Vertebrata</taxon>
        <taxon>Euteleostomi</taxon>
        <taxon>Lepidosauria</taxon>
        <taxon>Squamata</taxon>
        <taxon>Bifurcata</taxon>
        <taxon>Unidentata</taxon>
        <taxon>Episquamata</taxon>
        <taxon>Laterata</taxon>
        <taxon>Teiioidea</taxon>
        <taxon>Teiidae</taxon>
        <taxon>Salvator</taxon>
    </lineage>
</organism>
<keyword evidence="8" id="KW-0539">Nucleus</keyword>
<evidence type="ECO:0000256" key="1">
    <source>
        <dbReference type="ARBA" id="ARBA00004604"/>
    </source>
</evidence>
<dbReference type="Pfam" id="PF24419">
    <property type="entry name" value="Cupin_NOL9"/>
    <property type="match status" value="1"/>
</dbReference>
<evidence type="ECO:0000256" key="5">
    <source>
        <dbReference type="ARBA" id="ARBA00022741"/>
    </source>
</evidence>
<dbReference type="InterPro" id="IPR057573">
    <property type="entry name" value="NOL9_N"/>
</dbReference>
<reference evidence="13" key="1">
    <citation type="submission" date="2025-08" db="UniProtKB">
        <authorList>
            <consortium name="Ensembl"/>
        </authorList>
    </citation>
    <scope>IDENTIFICATION</scope>
</reference>
<keyword evidence="3" id="KW-0698">rRNA processing</keyword>
<dbReference type="GO" id="GO:0045111">
    <property type="term" value="C:intermediate filament cytoskeleton"/>
    <property type="evidence" value="ECO:0007669"/>
    <property type="project" value="Ensembl"/>
</dbReference>
<sequence>MASRRLRRLQPGVARPGLPIARLPRCWRHRPSRRSLLGRGGAKRPAEAEPRRDLAVSLAAAGMVYSPPPAAAAEGQPGPGPGPVVVADAKGGAGAVVLLRLGQTLTLSGRCLLTCLYGSVRVFGFSVVPEQPSYQFFSPHSHSALTVEAVAYAEPKASERERKTEAKSVLRVHLVPRDSRSKFLKHFAPQCSVVLLEYLDTPLTKFILSYSNFSHIFRAKRPKASSYTPEDALLAMAGVGQQDPASGLVVPESMCSALEQLIQACQEEDEGCPVLLVCGPKGVGKSTFNRYLVNLLLNCLPCVGFLDCDLGQPEFTPPGCVSLIDVTEPLLGPPFTHQRTPRKMVYYGETSCEQDTERYIDTLKYVFSAYERDVPLVINTMGWVKGDGLLLLLDIVRLLEPSHVVQISAADFRDMPRLSLEYLHNTAGLHTRAKGPRKLKDLEPGAGHEGACLPQLGPKLLCVHPEFPGAGDAGLGRTHSSVLRDLAVLGYLSQLQPPGAASMLPLSGLTPYQVPFSGVALRIIHEDIAPAHVLYAVNASWVGLCQVPDELPCNAEGPVLLTQTPMCNCLGFGIVRGVDIDKKLYYILTPVAPENLRLVNCLLIGNIPVPNCVFLNQMDTEGEIPYVTSEYNYSISGAGKLKIKKHLKRREHYRTRTVV</sequence>
<dbReference type="AlphaFoldDB" id="A0A8D0AY33"/>
<keyword evidence="14" id="KW-1185">Reference proteome</keyword>
<evidence type="ECO:0000259" key="11">
    <source>
        <dbReference type="Pfam" id="PF24419"/>
    </source>
</evidence>
<keyword evidence="5" id="KW-0547">Nucleotide-binding</keyword>
<evidence type="ECO:0000256" key="4">
    <source>
        <dbReference type="ARBA" id="ARBA00022679"/>
    </source>
</evidence>
<keyword evidence="4" id="KW-0808">Transferase</keyword>
<dbReference type="GO" id="GO:0000448">
    <property type="term" value="P:cleavage in ITS2 between 5.8S rRNA and LSU-rRNA of tricistronic rRNA transcript (SSU-rRNA, 5.8S rRNA, LSU-rRNA)"/>
    <property type="evidence" value="ECO:0007669"/>
    <property type="project" value="TreeGrafter"/>
</dbReference>
<keyword evidence="6" id="KW-0418">Kinase</keyword>
<proteinExistence type="inferred from homology"/>
<evidence type="ECO:0000256" key="8">
    <source>
        <dbReference type="ARBA" id="ARBA00023242"/>
    </source>
</evidence>
<dbReference type="InterPro" id="IPR057570">
    <property type="entry name" value="NOL9_C"/>
</dbReference>
<keyword evidence="7" id="KW-0067">ATP-binding</keyword>
<dbReference type="PANTHER" id="PTHR12755:SF3">
    <property type="entry name" value="POLYNUCLEOTIDE 5'-HYDROXYL-KINASE NOL9"/>
    <property type="match status" value="1"/>
</dbReference>
<evidence type="ECO:0000259" key="12">
    <source>
        <dbReference type="Pfam" id="PF25467"/>
    </source>
</evidence>
<evidence type="ECO:0000259" key="10">
    <source>
        <dbReference type="Pfam" id="PF16575"/>
    </source>
</evidence>
<dbReference type="SUPFAM" id="SSF52540">
    <property type="entry name" value="P-loop containing nucleoside triphosphate hydrolases"/>
    <property type="match status" value="1"/>
</dbReference>
<dbReference type="PANTHER" id="PTHR12755">
    <property type="entry name" value="CLEAVAGE/POLYADENYLATION FACTOR IA SUBUNIT CLP1P"/>
    <property type="match status" value="1"/>
</dbReference>
<dbReference type="InterPro" id="IPR045116">
    <property type="entry name" value="Clp1/Grc3"/>
</dbReference>
<dbReference type="GO" id="GO:0005730">
    <property type="term" value="C:nucleolus"/>
    <property type="evidence" value="ECO:0007669"/>
    <property type="project" value="UniProtKB-SubCell"/>
</dbReference>
<comment type="subcellular location">
    <subcellularLocation>
        <location evidence="1">Nucleus</location>
        <location evidence="1">Nucleolus</location>
    </subcellularLocation>
</comment>
<dbReference type="GeneTree" id="ENSGT00940000153668"/>
<comment type="similarity">
    <text evidence="2">Belongs to the Clp1 family. NOL9/GRC3 subfamily.</text>
</comment>
<name>A0A8D0AY33_SALMN</name>
<dbReference type="Ensembl" id="ENSSMRT00000000201.1">
    <property type="protein sequence ID" value="ENSSMRP00000000161.1"/>
    <property type="gene ID" value="ENSSMRG00000000174.1"/>
</dbReference>
<evidence type="ECO:0000256" key="6">
    <source>
        <dbReference type="ARBA" id="ARBA00022777"/>
    </source>
</evidence>
<dbReference type="Pfam" id="PF16575">
    <property type="entry name" value="CLP1_P"/>
    <property type="match status" value="1"/>
</dbReference>
<dbReference type="GO" id="GO:0046404">
    <property type="term" value="F:ATP-dependent polydeoxyribonucleotide 5'-hydroxyl-kinase activity"/>
    <property type="evidence" value="ECO:0007669"/>
    <property type="project" value="Ensembl"/>
</dbReference>
<evidence type="ECO:0000256" key="3">
    <source>
        <dbReference type="ARBA" id="ARBA00022552"/>
    </source>
</evidence>